<evidence type="ECO:0000256" key="1">
    <source>
        <dbReference type="SAM" id="Phobius"/>
    </source>
</evidence>
<dbReference type="OrthoDB" id="10292574at2759"/>
<evidence type="ECO:0000313" key="2">
    <source>
        <dbReference type="EMBL" id="GJQ09953.1"/>
    </source>
</evidence>
<dbReference type="Proteomes" id="UP001061958">
    <property type="component" value="Unassembled WGS sequence"/>
</dbReference>
<proteinExistence type="predicted"/>
<sequence length="127" mass="14105">MSDFLWQFKGWRYIVSITKGNPKVMAAVSISCISTFVGLAWLAQASTEKFKTPLTDIKETSITPREQQRYAKAGQEAFASLVLSQLGPEKMPPEHVEKATVPLPPIAWHPKAVQRSTQADPPRKNGL</sequence>
<reference evidence="2" key="2">
    <citation type="submission" date="2022-01" db="EMBL/GenBank/DDBJ databases">
        <authorList>
            <person name="Hirooka S."/>
            <person name="Miyagishima S.Y."/>
        </authorList>
    </citation>
    <scope>NUCLEOTIDE SEQUENCE</scope>
    <source>
        <strain evidence="2">NBRC 102759</strain>
    </source>
</reference>
<gene>
    <name evidence="2" type="ORF">GpartN1_g1744.t1</name>
</gene>
<dbReference type="AlphaFoldDB" id="A0A9C7UNL8"/>
<protein>
    <submittedName>
        <fullName evidence="2">Uncharacterized protein</fullName>
    </submittedName>
</protein>
<organism evidence="2 3">
    <name type="scientific">Galdieria partita</name>
    <dbReference type="NCBI Taxonomy" id="83374"/>
    <lineage>
        <taxon>Eukaryota</taxon>
        <taxon>Rhodophyta</taxon>
        <taxon>Bangiophyceae</taxon>
        <taxon>Galdieriales</taxon>
        <taxon>Galdieriaceae</taxon>
        <taxon>Galdieria</taxon>
    </lineage>
</organism>
<keyword evidence="3" id="KW-1185">Reference proteome</keyword>
<accession>A0A9C7UNL8</accession>
<evidence type="ECO:0000313" key="3">
    <source>
        <dbReference type="Proteomes" id="UP001061958"/>
    </source>
</evidence>
<keyword evidence="1" id="KW-1133">Transmembrane helix</keyword>
<dbReference type="EMBL" id="BQMJ01000012">
    <property type="protein sequence ID" value="GJQ09953.1"/>
    <property type="molecule type" value="Genomic_DNA"/>
</dbReference>
<keyword evidence="1" id="KW-0812">Transmembrane</keyword>
<comment type="caution">
    <text evidence="2">The sequence shown here is derived from an EMBL/GenBank/DDBJ whole genome shotgun (WGS) entry which is preliminary data.</text>
</comment>
<name>A0A9C7UNL8_9RHOD</name>
<reference evidence="2" key="1">
    <citation type="journal article" date="2022" name="Proc. Natl. Acad. Sci. U.S.A.">
        <title>Life cycle and functional genomics of the unicellular red alga Galdieria for elucidating algal and plant evolution and industrial use.</title>
        <authorList>
            <person name="Hirooka S."/>
            <person name="Itabashi T."/>
            <person name="Ichinose T.M."/>
            <person name="Onuma R."/>
            <person name="Fujiwara T."/>
            <person name="Yamashita S."/>
            <person name="Jong L.W."/>
            <person name="Tomita R."/>
            <person name="Iwane A.H."/>
            <person name="Miyagishima S.Y."/>
        </authorList>
    </citation>
    <scope>NUCLEOTIDE SEQUENCE</scope>
    <source>
        <strain evidence="2">NBRC 102759</strain>
    </source>
</reference>
<feature type="transmembrane region" description="Helical" evidence="1">
    <location>
        <begin position="24"/>
        <end position="43"/>
    </location>
</feature>
<keyword evidence="1" id="KW-0472">Membrane</keyword>